<feature type="region of interest" description="Disordered" evidence="1">
    <location>
        <begin position="680"/>
        <end position="699"/>
    </location>
</feature>
<reference evidence="4" key="1">
    <citation type="journal article" date="2013" name="Science">
        <title>The Amborella genome and the evolution of flowering plants.</title>
        <authorList>
            <consortium name="Amborella Genome Project"/>
        </authorList>
    </citation>
    <scope>NUCLEOTIDE SEQUENCE [LARGE SCALE GENOMIC DNA]</scope>
</reference>
<dbReference type="InterPro" id="IPR001374">
    <property type="entry name" value="R3H_dom"/>
</dbReference>
<gene>
    <name evidence="3" type="ORF">AMTR_s00026p00123370</name>
</gene>
<feature type="compositionally biased region" description="Low complexity" evidence="1">
    <location>
        <begin position="377"/>
        <end position="388"/>
    </location>
</feature>
<feature type="compositionally biased region" description="Basic and acidic residues" evidence="1">
    <location>
        <begin position="229"/>
        <end position="247"/>
    </location>
</feature>
<feature type="region of interest" description="Disordered" evidence="1">
    <location>
        <begin position="402"/>
        <end position="422"/>
    </location>
</feature>
<feature type="region of interest" description="Disordered" evidence="1">
    <location>
        <begin position="62"/>
        <end position="85"/>
    </location>
</feature>
<proteinExistence type="predicted"/>
<feature type="compositionally biased region" description="Low complexity" evidence="1">
    <location>
        <begin position="302"/>
        <end position="318"/>
    </location>
</feature>
<dbReference type="PANTHER" id="PTHR47423:SF2">
    <property type="entry name" value="PROTEIN SQS1"/>
    <property type="match status" value="1"/>
</dbReference>
<dbReference type="KEGG" id="atr:18438554"/>
<feature type="compositionally biased region" description="Basic residues" evidence="1">
    <location>
        <begin position="600"/>
        <end position="613"/>
    </location>
</feature>
<dbReference type="PANTHER" id="PTHR47423">
    <property type="entry name" value="G-PATCH DOMAIN CONTAINING PROTEIN"/>
    <property type="match status" value="1"/>
</dbReference>
<feature type="region of interest" description="Disordered" evidence="1">
    <location>
        <begin position="595"/>
        <end position="618"/>
    </location>
</feature>
<feature type="region of interest" description="Disordered" evidence="1">
    <location>
        <begin position="366"/>
        <end position="388"/>
    </location>
</feature>
<dbReference type="STRING" id="13333.W1PRN6"/>
<evidence type="ECO:0000259" key="2">
    <source>
        <dbReference type="PROSITE" id="PS50174"/>
    </source>
</evidence>
<dbReference type="Proteomes" id="UP000017836">
    <property type="component" value="Unassembled WGS sequence"/>
</dbReference>
<dbReference type="Gramene" id="ERN10381">
    <property type="protein sequence ID" value="ERN10381"/>
    <property type="gene ID" value="AMTR_s00026p00123370"/>
</dbReference>
<feature type="compositionally biased region" description="Acidic residues" evidence="1">
    <location>
        <begin position="319"/>
        <end position="333"/>
    </location>
</feature>
<dbReference type="CDD" id="cd02646">
    <property type="entry name" value="R3H_G-patch"/>
    <property type="match status" value="1"/>
</dbReference>
<dbReference type="Pfam" id="PF01424">
    <property type="entry name" value="R3H"/>
    <property type="match status" value="1"/>
</dbReference>
<dbReference type="InterPro" id="IPR034082">
    <property type="entry name" value="R3H_G-patch"/>
</dbReference>
<dbReference type="PROSITE" id="PS50174">
    <property type="entry name" value="G_PATCH"/>
    <property type="match status" value="1"/>
</dbReference>
<dbReference type="SMART" id="SM00443">
    <property type="entry name" value="G_patch"/>
    <property type="match status" value="1"/>
</dbReference>
<dbReference type="Gene3D" id="3.30.1370.50">
    <property type="entry name" value="R3H-like domain"/>
    <property type="match status" value="1"/>
</dbReference>
<dbReference type="OrthoDB" id="29523at2759"/>
<feature type="domain" description="G-patch" evidence="2">
    <location>
        <begin position="702"/>
        <end position="748"/>
    </location>
</feature>
<organism evidence="3 4">
    <name type="scientific">Amborella trichopoda</name>
    <dbReference type="NCBI Taxonomy" id="13333"/>
    <lineage>
        <taxon>Eukaryota</taxon>
        <taxon>Viridiplantae</taxon>
        <taxon>Streptophyta</taxon>
        <taxon>Embryophyta</taxon>
        <taxon>Tracheophyta</taxon>
        <taxon>Spermatophyta</taxon>
        <taxon>Magnoliopsida</taxon>
        <taxon>Amborellales</taxon>
        <taxon>Amborellaceae</taxon>
        <taxon>Amborella</taxon>
    </lineage>
</organism>
<evidence type="ECO:0000256" key="1">
    <source>
        <dbReference type="SAM" id="MobiDB-lite"/>
    </source>
</evidence>
<feature type="compositionally biased region" description="Polar residues" evidence="1">
    <location>
        <begin position="402"/>
        <end position="415"/>
    </location>
</feature>
<dbReference type="InterPro" id="IPR036867">
    <property type="entry name" value="R3H_dom_sf"/>
</dbReference>
<dbReference type="EMBL" id="KI392852">
    <property type="protein sequence ID" value="ERN10381.1"/>
    <property type="molecule type" value="Genomic_DNA"/>
</dbReference>
<evidence type="ECO:0000313" key="3">
    <source>
        <dbReference type="EMBL" id="ERN10381.1"/>
    </source>
</evidence>
<protein>
    <recommendedName>
        <fullName evidence="2">G-patch domain-containing protein</fullName>
    </recommendedName>
</protein>
<dbReference type="InterPro" id="IPR000467">
    <property type="entry name" value="G_patch_dom"/>
</dbReference>
<dbReference type="eggNOG" id="KOG2184">
    <property type="taxonomic scope" value="Eukaryota"/>
</dbReference>
<dbReference type="OMA" id="ETHKGLG"/>
<keyword evidence="4" id="KW-1185">Reference proteome</keyword>
<dbReference type="AlphaFoldDB" id="W1PRN6"/>
<dbReference type="Pfam" id="PF01585">
    <property type="entry name" value="G-patch"/>
    <property type="match status" value="1"/>
</dbReference>
<evidence type="ECO:0000313" key="4">
    <source>
        <dbReference type="Proteomes" id="UP000017836"/>
    </source>
</evidence>
<dbReference type="GO" id="GO:0003676">
    <property type="term" value="F:nucleic acid binding"/>
    <property type="evidence" value="ECO:0007669"/>
    <property type="project" value="InterPro"/>
</dbReference>
<accession>W1PRN6</accession>
<feature type="region of interest" description="Disordered" evidence="1">
    <location>
        <begin position="276"/>
        <end position="333"/>
    </location>
</feature>
<feature type="compositionally biased region" description="Acidic residues" evidence="1">
    <location>
        <begin position="282"/>
        <end position="301"/>
    </location>
</feature>
<sequence length="752" mass="82651">MGGGKKRFNKSKGLGRGSFVAGGVLADWANDCSPSRRDLTNQGTSRSAPSNLCQGKGFVSNEMSIKTPSNTGSVSSNMGRGRGSVSNGKSFEATFNAFGYVYPDTETVGCSGMKLEELYAEQKEPVLSSNCFQERSPGNATANIEDCPEDSQIAAYIDRTPSEKFVNTHLIYDCDDDLILGEGCQRGLGYHKMESTTSAMLEKKESGESHIPSVEKDDVMKLEKLNKDSALEKESESNMRYDQKYDQSSKGVRTKGKPSKRNDGFLAIGTVKFYTEDIPGQSDEDDGLMNEYAESLDDESSENSASSSGNSIGSSESDYSSEIDTDNDSDIDDELVEDYLQGIGGSSKLLETKWLAERELSLYSSPLGGPHEVGNPSSSSHDSSDGSIDDLVGVDMFQSLSRKTSTKKTLGNSSKAKSKYKTPSAVEWNDRSNDLGNILNSVLFIKDSRSTFRRRKHVVPLAQSWASEAHKSKAYKNLSGKRKKHRKEIIALKRRERMLHRGVDLDQINMNLRQMVLNEEDISSFQPMRTRDCSQVRKLASIYHLRSGCQGSGKKRFVVVSRTARTCMPSATDQLRLEKILHVGYESTNFTVEQNTKKDKGGRKRKAGLRSHARSTQDHSDLYRAMKGLTHLYDSGEMRSKKQGRGKQSIQKASLPVAFVSSGIMQVDFTGEKVRNLNKTKTTTEKKESTGSSKMGTFEMHTTGFGSRMMAKMGFVEGGGLGKDGQGITEPLAAIQRPKSLGLGVKFSKVAI</sequence>
<feature type="region of interest" description="Disordered" evidence="1">
    <location>
        <begin position="229"/>
        <end position="263"/>
    </location>
</feature>
<name>W1PRN6_AMBTC</name>
<dbReference type="HOGENOM" id="CLU_022352_0_0_1"/>